<dbReference type="NCBIfam" id="NF003417">
    <property type="entry name" value="PRK04813.1"/>
    <property type="match status" value="3"/>
</dbReference>
<dbReference type="PROSITE" id="PS50075">
    <property type="entry name" value="CARRIER"/>
    <property type="match status" value="3"/>
</dbReference>
<reference evidence="7 8" key="1">
    <citation type="journal article" date="2015" name="Genome Announc.">
        <title>Draft Genome Sequences of Marine Isolates of Thalassomonas viridans and Thalassomonas actiniarum.</title>
        <authorList>
            <person name="Olonade I."/>
            <person name="van Zyl L.J."/>
            <person name="Trindade M."/>
        </authorList>
    </citation>
    <scope>NUCLEOTIDE SEQUENCE [LARGE SCALE GENOMIC DNA]</scope>
    <source>
        <strain evidence="7 8">XOM25</strain>
    </source>
</reference>
<dbReference type="InterPro" id="IPR036736">
    <property type="entry name" value="ACP-like_sf"/>
</dbReference>
<dbReference type="SUPFAM" id="SSF56801">
    <property type="entry name" value="Acetyl-CoA synthetase-like"/>
    <property type="match status" value="3"/>
</dbReference>
<accession>A0AAE9Z9U2</accession>
<dbReference type="CDD" id="cd19534">
    <property type="entry name" value="E_NRPS"/>
    <property type="match status" value="1"/>
</dbReference>
<comment type="cofactor">
    <cofactor evidence="1">
        <name>pantetheine 4'-phosphate</name>
        <dbReference type="ChEBI" id="CHEBI:47942"/>
    </cofactor>
</comment>
<dbReference type="InterPro" id="IPR010060">
    <property type="entry name" value="NRPS_synth"/>
</dbReference>
<keyword evidence="3" id="KW-0597">Phosphoprotein</keyword>
<dbReference type="InterPro" id="IPR006162">
    <property type="entry name" value="Ppantetheine_attach_site"/>
</dbReference>
<dbReference type="Pfam" id="PF13193">
    <property type="entry name" value="AMP-binding_C"/>
    <property type="match status" value="1"/>
</dbReference>
<dbReference type="GO" id="GO:0005737">
    <property type="term" value="C:cytoplasm"/>
    <property type="evidence" value="ECO:0007669"/>
    <property type="project" value="TreeGrafter"/>
</dbReference>
<dbReference type="SMART" id="SM00823">
    <property type="entry name" value="PKS_PP"/>
    <property type="match status" value="3"/>
</dbReference>
<dbReference type="Gene3D" id="3.30.559.10">
    <property type="entry name" value="Chloramphenicol acetyltransferase-like domain"/>
    <property type="match status" value="4"/>
</dbReference>
<gene>
    <name evidence="7" type="ORF">SG34_030940</name>
</gene>
<dbReference type="InterPro" id="IPR000873">
    <property type="entry name" value="AMP-dep_synth/lig_dom"/>
</dbReference>
<dbReference type="InterPro" id="IPR025110">
    <property type="entry name" value="AMP-bd_C"/>
</dbReference>
<dbReference type="Pfam" id="PF00550">
    <property type="entry name" value="PP-binding"/>
    <property type="match status" value="3"/>
</dbReference>
<dbReference type="CDD" id="cd05930">
    <property type="entry name" value="A_NRPS"/>
    <property type="match status" value="2"/>
</dbReference>
<dbReference type="GO" id="GO:0044550">
    <property type="term" value="P:secondary metabolite biosynthetic process"/>
    <property type="evidence" value="ECO:0007669"/>
    <property type="project" value="TreeGrafter"/>
</dbReference>
<reference evidence="7 8" key="2">
    <citation type="journal article" date="2022" name="Mar. Drugs">
        <title>Bioassay-Guided Fractionation Leads to the Detection of Cholic Acid Generated by the Rare Thalassomonas sp.</title>
        <authorList>
            <person name="Pheiffer F."/>
            <person name="Schneider Y.K."/>
            <person name="Hansen E.H."/>
            <person name="Andersen J.H."/>
            <person name="Isaksson J."/>
            <person name="Busche T."/>
            <person name="R C."/>
            <person name="Kalinowski J."/>
            <person name="Zyl L.V."/>
            <person name="Trindade M."/>
        </authorList>
    </citation>
    <scope>NUCLEOTIDE SEQUENCE [LARGE SCALE GENOMIC DNA]</scope>
    <source>
        <strain evidence="7 8">XOM25</strain>
    </source>
</reference>
<name>A0AAE9Z9U2_9GAMM</name>
<dbReference type="RefSeq" id="WP_044838745.1">
    <property type="nucleotide sequence ID" value="NZ_CP059734.1"/>
</dbReference>
<dbReference type="InterPro" id="IPR045851">
    <property type="entry name" value="AMP-bd_C_sf"/>
</dbReference>
<feature type="domain" description="Carrier" evidence="6">
    <location>
        <begin position="1068"/>
        <end position="1144"/>
    </location>
</feature>
<dbReference type="PANTHER" id="PTHR45527:SF1">
    <property type="entry name" value="FATTY ACID SYNTHASE"/>
    <property type="match status" value="1"/>
</dbReference>
<dbReference type="FunFam" id="3.40.50.980:FF:000002">
    <property type="entry name" value="Enterobactin synthetase component F"/>
    <property type="match status" value="2"/>
</dbReference>
<dbReference type="InterPro" id="IPR029058">
    <property type="entry name" value="AB_hydrolase_fold"/>
</dbReference>
<dbReference type="FunFam" id="3.40.50.12780:FF:000012">
    <property type="entry name" value="Non-ribosomal peptide synthetase"/>
    <property type="match status" value="2"/>
</dbReference>
<dbReference type="Gene3D" id="3.40.50.1820">
    <property type="entry name" value="alpha/beta hydrolase"/>
    <property type="match status" value="1"/>
</dbReference>
<dbReference type="InterPro" id="IPR044894">
    <property type="entry name" value="TubC_N_sf"/>
</dbReference>
<dbReference type="EMBL" id="CP059734">
    <property type="protein sequence ID" value="WDE09183.1"/>
    <property type="molecule type" value="Genomic_DNA"/>
</dbReference>
<dbReference type="Gene3D" id="1.10.10.1830">
    <property type="entry name" value="Non-ribosomal peptide synthase, adenylation domain"/>
    <property type="match status" value="1"/>
</dbReference>
<keyword evidence="2" id="KW-0596">Phosphopantetheine</keyword>
<organism evidence="7 8">
    <name type="scientific">Thalassomonas viridans</name>
    <dbReference type="NCBI Taxonomy" id="137584"/>
    <lineage>
        <taxon>Bacteria</taxon>
        <taxon>Pseudomonadati</taxon>
        <taxon>Pseudomonadota</taxon>
        <taxon>Gammaproteobacteria</taxon>
        <taxon>Alteromonadales</taxon>
        <taxon>Colwelliaceae</taxon>
        <taxon>Thalassomonas</taxon>
    </lineage>
</organism>
<dbReference type="InterPro" id="IPR010071">
    <property type="entry name" value="AA_adenyl_dom"/>
</dbReference>
<dbReference type="CDD" id="cd17646">
    <property type="entry name" value="A_NRPS_AB3403-like"/>
    <property type="match status" value="1"/>
</dbReference>
<evidence type="ECO:0000256" key="1">
    <source>
        <dbReference type="ARBA" id="ARBA00001957"/>
    </source>
</evidence>
<dbReference type="Gene3D" id="3.30.559.30">
    <property type="entry name" value="Nonribosomal peptide synthetase, condensation domain"/>
    <property type="match status" value="4"/>
</dbReference>
<dbReference type="CDD" id="cd19544">
    <property type="entry name" value="E-C_NRPS"/>
    <property type="match status" value="1"/>
</dbReference>
<feature type="domain" description="Carrier" evidence="6">
    <location>
        <begin position="2169"/>
        <end position="2243"/>
    </location>
</feature>
<feature type="region of interest" description="Disordered" evidence="5">
    <location>
        <begin position="56"/>
        <end position="79"/>
    </location>
</feature>
<evidence type="ECO:0000259" key="6">
    <source>
        <dbReference type="PROSITE" id="PS50075"/>
    </source>
</evidence>
<evidence type="ECO:0000256" key="2">
    <source>
        <dbReference type="ARBA" id="ARBA00022450"/>
    </source>
</evidence>
<dbReference type="Gene3D" id="3.40.50.12780">
    <property type="entry name" value="N-terminal domain of ligase-like"/>
    <property type="match status" value="1"/>
</dbReference>
<dbReference type="Pfam" id="PF00668">
    <property type="entry name" value="Condensation"/>
    <property type="match status" value="4"/>
</dbReference>
<dbReference type="InterPro" id="IPR041464">
    <property type="entry name" value="TubC_N"/>
</dbReference>
<dbReference type="FunFam" id="3.40.50.980:FF:000001">
    <property type="entry name" value="Non-ribosomal peptide synthetase"/>
    <property type="match status" value="2"/>
</dbReference>
<dbReference type="InterPro" id="IPR009081">
    <property type="entry name" value="PP-bd_ACP"/>
</dbReference>
<evidence type="ECO:0000313" key="8">
    <source>
        <dbReference type="Proteomes" id="UP000032352"/>
    </source>
</evidence>
<keyword evidence="8" id="KW-1185">Reference proteome</keyword>
<feature type="domain" description="Carrier" evidence="6">
    <location>
        <begin position="3253"/>
        <end position="3327"/>
    </location>
</feature>
<dbReference type="Pfam" id="PF18563">
    <property type="entry name" value="TubC_N"/>
    <property type="match status" value="1"/>
</dbReference>
<sequence>MQHIIKILVDNEIDLYIENDKLKAKAKRGALKSELAGLIKANKDGLIDYLKTSSAGDAGPAGQRQAIERRQDPAGTAPTSYAQQRLWFIDKLQAGSPEYNMPVAFNVTGSLSLPVVEQVFSTIIRRHEILRTVYEEHDGETCQRIRNFDDIKFRVTGHDLSSLSAEQRQERTRELIRAAEYEVFDLSRDLMVKASYLHLDRQQGVLLFNMHHIASDGWSIEVLTGEFIRLYQAYVQGEADPLAELPVQYADFAVWQKDYLQGEVLERQLTYWEQQLAGAPAVHGLPLDKTRPSTKQHQGAIVLGSLPPEVGGALKVLAKQHQLTPFMVLQGALSLVLSRHSNSRDIVIGTPVANRMQAELEPMIGFFVNTLVLRTSCRHETLQQYFDHIRDVHRAAQANQDVPFEQLVERLKLPRSASHTPLFQIMLTTDSNFTPGHQPAPAQFDLPEVSLSPVDSGVVQVKFDLEVEINLSEQGGELFWRYDVSLFDDASIRALNTHLCRLLTQIAACRDASRVKLSSLEILSEAERQHLLYELNETEAGYPAHVCIHHLFESQVNENPEHIALSFEGRKLSYRQLNEQANQLAFYLIERHQVTPDSLVGLCAERSIEMVVAILAVLKAGGAYVPLDPGYPKERLAYMLSDSKVSAVLCQSHLSSCLQDYAGDLVMLDDFFSEDGGKNYPKVNPVSASLGLGANHLAYVIYTSGSTGKPKGVMVPHQGLINRIHWMARQYGVSTDDKILQKTPFSFDVSVWEFLLPLAYGAGLVLAKPGGHKELDYLCRLIQTTGVTKLHFVPSMLGSMLEYDGFAACTGIRQVFCSGEALLSNHVTAFKNALPQAELHNLYGPTEAAIDVSYWDCSGDISRGVPIGKPISNTQLLILDPDLNLVPKGAVGELYIGGHGLARGYLNRPGLTSERFIENPYYQIGRSNSSKYLYRTGDLASLRENGDLDYHGRTDHQVKIRGFRIELGEIEHQVSRLPGIDSALVVAREQLGSQQLLAYVKPEAGQEVLSQGQLTALVKPALSGLLPDYMVPGTYMVIDDWPLMPNGKLDRKRLPEPDAAALQQEYVPPVTASEKTLVQVWSRLLDIGAEKLSCSANFFELGGHSLLTVKMQGLLKSHGLEVSVQQIFNAASLKALAADIDTGPEAVRGFVVPENLIPAGAEKIVPAMLNLVELSEAELTGLVQKVAGGAGNIGDIYPLAPLQQGILFNYMLGNEIDPYINAAVLRIRDKSALDVFLAGFEFLIRRHDILRAGFFYEGLPEPVQVIHRKAELAVHHVALTGSDESACLLQLKAAGIARMDIAKAPLIHLTLAQSPFDESYYVLLQNHHLISDHVSLEIISEELFSYAGQEAHLLPASVPFRNLVAHSRYQVQNHHADSFFKKMLGDVTEPTLPFNITDIHRDGSAIEEASAPLPGRLSGDLRRLAKKYRVSLAALFHAAWSLVLRTCSGRADVVFGTIVSGRLQGTEGAERMLGVMINALPFRVRIEGESTASLIRQIHDWLKELVLYEQTPLALARACSAIDSDIPLFNAILNFRHSAPGSRQEGENDQFVMLDTRERTNYPFTMNVDDFGAQGGFRLTAQADQTPGAERILSYMQVALTGLAQALEQGGQNQAGHIRVLPRQEREQQLFDWNQTRTDYDRQACIYQLFEQRAAQAPGDVALVFRDRQLTYGELNRRANRLAHYLTGQYHIRPDALVALCFERSFEMVISILAVMKAGGAYVPVEPGYPRERIRYLLQDAAPELVLTQGHLTGKIAELCPVCLPVDTLWAADGQETQMLARYSAENPDRHKLGLTAANLAYVIYTSGSTGKPKGVMVEHGALFNRIDWMDKTYRATPQDSILQKTPYSFDVSVWEFMWPLSKGAKLVIAEPEGHKDPVYLCRLIREQAVTKMHFVPSMLGMMLEHGELASCDSVRQVFCSGEALQISHVSSFKACLPGSELHNLYGPTEAAIDVSHWDCLQAHKATVPIGYPIQNTQLLILDDQLQLLSAGAVGELHIGGDCLARGYLNRNALTAEKFIANPFYGADGLPTSKRLYKTGDLARLTDKGAIEYVGRIDHQVKIRGFRIELGEIEHQLALCPDVDSALVLADSFGDDNSLLAYVKLAAMAQNGPGVLDGIRQALSASLPEFMVPDRLMVLDEWPLTANGKIDRKALPRAEMPAANPGYVAPANDREKLLAQIWQDLLAITEVGATDSFFRLGGHSLLVIKMLNKLKSHGFTLPLKAIYEAPDLAALAARLTATKAQPGGGFVVPDNLIPENCPHISAEMLTLIDMEQDTLDAIVGQVPGGSRNIQDIYPLSPLQKGILFHHVMDPDNDPYRQYCKMRIAGRQVADELVAGFNFIIRRHDVLRTLICWDLEEPVNIVLRQAGIPVAWHHLEPEQSAVAAMDELARNKRLSLSESPLMALDFFVAASGDEIYALLTFHHLISDNMGMETLLQEIARFRIGQEKTLPEPVQYRQFVAEIIDKTRHLDSQAFFADMLADVAATTAPYGVEKVSGIAQITEKKLILPQDIAGRIRELAKDRNMSPAAFFHMAFAVIVARLSRRKDVVFATVLSGRQDIDEARAASVGMFLNSLPIRVNTGSESLNALLSSVNAGLIALLEHEHYPLSSALAANSLLKGAPLFTSVLNYRRSGSSKALAKDAPEQDVEVFDLEGRTNYPFSLGVTDYGAGFELSLKVEPSIDAEHALETVRQGIVNITRALSATPGASLAELELFAAADEVKAPVLQGGPAPGHNGEERSLQDIFADTVKDKRMATALILGEQALTFDGLDKQSNQLARYLAAQDIRAGDRLGLCLLRSTDMVVAMLASIKLGAVYVPMEPDWPQSRIDFILDDAGVKTVLVHRDISPAFSAKGAVCLDDDRVRRQLAGVDDSRFRADIANGSGLDAYVIYTSGSTGTPKGVLVSQDNVINYSDGFKRQLADLAIMDHEPWLWNASYAFDASVKGLVSLLYGRPLVLCSAEQSRDPGALLDLMAKHRVRVFNSMPAMLEQLMALALERNHKGLNLISSGEDIPERIWQLLLEYTQKTGTKAINAYGPTETTVNVSYGLIKPGMPVNIGRPLPGVRCYVLDEARQAVASGMKGELYVAGACLARGYLNRPELTAAAFGDNPFDGTGGSKIYRTGDWVKLLPGGEICFLGRTDGQVKNRGYRIELGEIEHRLLAITGIRQAVVMLQEMENTSKKLFAYVAAPQDSGLSQESILSQLTACMPAYMLPDKVVVLAEFPTLSSGKVDKSRLLLTGKAEYQAQYQGPKNETEEILCEIWQHVLNLARVSVQDNFFQLGGDSILSMQVVAMAKRKGLQISIRQLFAAKTIAELAKVSRKKRLRKSRVRESKGEQLLLPVQSQWFAELADDGKHFNQSLCVHVPASLTASDVHSLIDELCLRHDAFRLRFTRDEAGSWQAGYLPQETFRQLGIFRHIDLSGQGEDERKRTIKAEGERAQRDFVLEQGGLLRAVYFDFGDQDGRLLLVAHHLVIDGVSWRIIAGDLQLGYQQLTDGKVKLHDKTASYQSWAQFLKHYVSTPAFAEETAYWQHALRQPVSALPGLTALEPVRTPMKSWRQQQIALASQETAFLLSAAGAVYDTEINELLLSALFMALKGCSRASAFRITMEGHGREMLNGSPDVSETVGWFTSKYPVTLAIEAGSLREIILGVKKQYRAVPNKGIGYGMARFMGDAGDELDYHNQLVFNYLGNFDQTREQNGQFMLAREEYGDDIGAGYTPGHSIVLNGMVWNNRLSFTLSYCEQSFDAAVIEQFAAGFQAGLHQVVEHCRQAMNEKALYQKLGHQLDDASLAQIVLPLNKSVTDIHLFCAPPVSGTSIVYQALAKELEGTVNFQGLQLPDLYTDICTTSIEGLAALYCALIKRVQPEGPYHIMGWSSGGTVAYEIAAQLKASGEQIAFLGILDQPYRDLGENAGQHEDNPYLKIEGLYGERLSIDWHSLRSLDSDEAISFIVQQVNEQGLKPDDADDLMLRRHFTALVNFPRVMDKYQPGSAALDIELFKTASGDGGREPDKRLRWGEATSGEIRVTSALGEHINMVYEPFAGDLAEKIKLRLQDK</sequence>
<dbReference type="Gene3D" id="3.40.50.980">
    <property type="match status" value="4"/>
</dbReference>
<dbReference type="InterPro" id="IPR001242">
    <property type="entry name" value="Condensation_dom"/>
</dbReference>
<dbReference type="InterPro" id="IPR023213">
    <property type="entry name" value="CAT-like_dom_sf"/>
</dbReference>
<dbReference type="Proteomes" id="UP000032352">
    <property type="component" value="Chromosome pTvir"/>
</dbReference>
<proteinExistence type="predicted"/>
<dbReference type="Pfam" id="PF00975">
    <property type="entry name" value="Thioesterase"/>
    <property type="match status" value="1"/>
</dbReference>
<evidence type="ECO:0000256" key="5">
    <source>
        <dbReference type="SAM" id="MobiDB-lite"/>
    </source>
</evidence>
<dbReference type="PROSITE" id="PS00012">
    <property type="entry name" value="PHOSPHOPANTETHEINE"/>
    <property type="match status" value="2"/>
</dbReference>
<dbReference type="PANTHER" id="PTHR45527">
    <property type="entry name" value="NONRIBOSOMAL PEPTIDE SYNTHETASE"/>
    <property type="match status" value="1"/>
</dbReference>
<protein>
    <submittedName>
        <fullName evidence="7">Amino acid adenylation domain-containing protein</fullName>
    </submittedName>
</protein>
<dbReference type="FunFam" id="3.30.300.30:FF:000015">
    <property type="entry name" value="Nonribosomal peptide synthase SidD"/>
    <property type="match status" value="2"/>
</dbReference>
<dbReference type="Gene3D" id="2.30.38.10">
    <property type="entry name" value="Luciferase, Domain 3"/>
    <property type="match status" value="2"/>
</dbReference>
<dbReference type="GO" id="GO:0043041">
    <property type="term" value="P:amino acid activation for nonribosomal peptide biosynthetic process"/>
    <property type="evidence" value="ECO:0007669"/>
    <property type="project" value="TreeGrafter"/>
</dbReference>
<dbReference type="SUPFAM" id="SSF53474">
    <property type="entry name" value="alpha/beta-Hydrolases"/>
    <property type="match status" value="1"/>
</dbReference>
<dbReference type="Pfam" id="PF00501">
    <property type="entry name" value="AMP-binding"/>
    <property type="match status" value="3"/>
</dbReference>
<dbReference type="KEGG" id="tvd:SG34_030940"/>
<dbReference type="GO" id="GO:0003824">
    <property type="term" value="F:catalytic activity"/>
    <property type="evidence" value="ECO:0007669"/>
    <property type="project" value="InterPro"/>
</dbReference>
<dbReference type="NCBIfam" id="TIGR01720">
    <property type="entry name" value="NRPS-para261"/>
    <property type="match status" value="1"/>
</dbReference>
<dbReference type="CDD" id="cd19531">
    <property type="entry name" value="LCL_NRPS-like"/>
    <property type="match status" value="1"/>
</dbReference>
<dbReference type="PROSITE" id="PS00455">
    <property type="entry name" value="AMP_BINDING"/>
    <property type="match status" value="3"/>
</dbReference>
<dbReference type="SUPFAM" id="SSF52777">
    <property type="entry name" value="CoA-dependent acyltransferases"/>
    <property type="match status" value="8"/>
</dbReference>
<dbReference type="FunFam" id="1.10.1200.10:FF:000005">
    <property type="entry name" value="Nonribosomal peptide synthetase 1"/>
    <property type="match status" value="2"/>
</dbReference>
<dbReference type="SUPFAM" id="SSF47336">
    <property type="entry name" value="ACP-like"/>
    <property type="match status" value="3"/>
</dbReference>
<evidence type="ECO:0000256" key="4">
    <source>
        <dbReference type="ARBA" id="ARBA00022737"/>
    </source>
</evidence>
<dbReference type="InterPro" id="IPR020806">
    <property type="entry name" value="PKS_PP-bd"/>
</dbReference>
<dbReference type="Gene3D" id="1.10.1200.10">
    <property type="entry name" value="ACP-like"/>
    <property type="match status" value="3"/>
</dbReference>
<dbReference type="InterPro" id="IPR042099">
    <property type="entry name" value="ANL_N_sf"/>
</dbReference>
<dbReference type="Gene3D" id="3.30.300.30">
    <property type="match status" value="3"/>
</dbReference>
<evidence type="ECO:0000256" key="3">
    <source>
        <dbReference type="ARBA" id="ARBA00022553"/>
    </source>
</evidence>
<dbReference type="GO" id="GO:0031177">
    <property type="term" value="F:phosphopantetheine binding"/>
    <property type="evidence" value="ECO:0007669"/>
    <property type="project" value="InterPro"/>
</dbReference>
<keyword evidence="4" id="KW-0677">Repeat</keyword>
<dbReference type="NCBIfam" id="TIGR01733">
    <property type="entry name" value="AA-adenyl-dom"/>
    <property type="match status" value="3"/>
</dbReference>
<dbReference type="InterPro" id="IPR001031">
    <property type="entry name" value="Thioesterase"/>
</dbReference>
<dbReference type="InterPro" id="IPR020845">
    <property type="entry name" value="AMP-binding_CS"/>
</dbReference>
<evidence type="ECO:0000313" key="7">
    <source>
        <dbReference type="EMBL" id="WDE09183.1"/>
    </source>
</evidence>